<reference evidence="13 15" key="3">
    <citation type="submission" date="2019-08" db="EMBL/GenBank/DDBJ databases">
        <authorList>
            <person name="Kuhnert P."/>
        </authorList>
    </citation>
    <scope>NUCLEOTIDE SEQUENCE [LARGE SCALE GENOMIC DNA]</scope>
    <source>
        <strain evidence="13 15">B36.5</strain>
    </source>
</reference>
<dbReference type="Pfam" id="PF04452">
    <property type="entry name" value="Methyltrans_RNA"/>
    <property type="match status" value="1"/>
</dbReference>
<keyword evidence="4 10" id="KW-0698">rRNA processing</keyword>
<dbReference type="InterPro" id="IPR029026">
    <property type="entry name" value="tRNA_m1G_MTases_N"/>
</dbReference>
<evidence type="ECO:0000256" key="2">
    <source>
        <dbReference type="ARBA" id="ARBA00005528"/>
    </source>
</evidence>
<dbReference type="PANTHER" id="PTHR30027">
    <property type="entry name" value="RIBOSOMAL RNA SMALL SUBUNIT METHYLTRANSFERASE E"/>
    <property type="match status" value="1"/>
</dbReference>
<name>A0A0B7GSI0_TREPH</name>
<keyword evidence="3 10" id="KW-0963">Cytoplasm</keyword>
<dbReference type="GO" id="GO:0070042">
    <property type="term" value="F:rRNA (uridine-N3-)-methyltransferase activity"/>
    <property type="evidence" value="ECO:0007669"/>
    <property type="project" value="TreeGrafter"/>
</dbReference>
<dbReference type="CDD" id="cd18084">
    <property type="entry name" value="RsmE-like"/>
    <property type="match status" value="1"/>
</dbReference>
<dbReference type="NCBIfam" id="TIGR00046">
    <property type="entry name" value="RsmE family RNA methyltransferase"/>
    <property type="match status" value="1"/>
</dbReference>
<reference evidence="14" key="1">
    <citation type="submission" date="2015-01" db="EMBL/GenBank/DDBJ databases">
        <authorList>
            <person name="Manzoor Shahid"/>
            <person name="Zubair Saima"/>
        </authorList>
    </citation>
    <scope>NUCLEOTIDE SEQUENCE [LARGE SCALE GENOMIC DNA]</scope>
    <source>
        <strain evidence="14">V1</strain>
    </source>
</reference>
<comment type="catalytic activity">
    <reaction evidence="9 10">
        <text>uridine(1498) in 16S rRNA + S-adenosyl-L-methionine = N(3)-methyluridine(1498) in 16S rRNA + S-adenosyl-L-homocysteine + H(+)</text>
        <dbReference type="Rhea" id="RHEA:42920"/>
        <dbReference type="Rhea" id="RHEA-COMP:10283"/>
        <dbReference type="Rhea" id="RHEA-COMP:10284"/>
        <dbReference type="ChEBI" id="CHEBI:15378"/>
        <dbReference type="ChEBI" id="CHEBI:57856"/>
        <dbReference type="ChEBI" id="CHEBI:59789"/>
        <dbReference type="ChEBI" id="CHEBI:65315"/>
        <dbReference type="ChEBI" id="CHEBI:74502"/>
        <dbReference type="EC" id="2.1.1.193"/>
    </reaction>
</comment>
<evidence type="ECO:0000259" key="11">
    <source>
        <dbReference type="Pfam" id="PF04452"/>
    </source>
</evidence>
<dbReference type="EC" id="2.1.1.193" evidence="10"/>
<dbReference type="AlphaFoldDB" id="A0A0B7GSI0"/>
<evidence type="ECO:0000256" key="6">
    <source>
        <dbReference type="ARBA" id="ARBA00022679"/>
    </source>
</evidence>
<evidence type="ECO:0000313" key="12">
    <source>
        <dbReference type="EMBL" id="CEM61559.1"/>
    </source>
</evidence>
<gene>
    <name evidence="12" type="primary">rsmE</name>
    <name evidence="13" type="ORF">FUT82_09825</name>
    <name evidence="12" type="ORF">TPHV1_20096</name>
</gene>
<accession>A0A0B7GSI0</accession>
<dbReference type="Proteomes" id="UP000323594">
    <property type="component" value="Chromosome"/>
</dbReference>
<dbReference type="InterPro" id="IPR029028">
    <property type="entry name" value="Alpha/beta_knot_MTases"/>
</dbReference>
<dbReference type="PIRSF" id="PIRSF015601">
    <property type="entry name" value="MTase_slr0722"/>
    <property type="match status" value="1"/>
</dbReference>
<evidence type="ECO:0000313" key="14">
    <source>
        <dbReference type="Proteomes" id="UP000042527"/>
    </source>
</evidence>
<dbReference type="SUPFAM" id="SSF75217">
    <property type="entry name" value="alpha/beta knot"/>
    <property type="match status" value="1"/>
</dbReference>
<dbReference type="GO" id="GO:0005737">
    <property type="term" value="C:cytoplasm"/>
    <property type="evidence" value="ECO:0007669"/>
    <property type="project" value="UniProtKB-SubCell"/>
</dbReference>
<dbReference type="RefSeq" id="WP_024752572.1">
    <property type="nucleotide sequence ID" value="NZ_CDNC01000012.1"/>
</dbReference>
<dbReference type="InterPro" id="IPR006700">
    <property type="entry name" value="RsmE"/>
</dbReference>
<protein>
    <recommendedName>
        <fullName evidence="10">Ribosomal RNA small subunit methyltransferase E</fullName>
        <ecNumber evidence="10">2.1.1.193</ecNumber>
    </recommendedName>
</protein>
<sequence length="249" mass="27936">MNIILFENNELKNFLLVLKKNDPRFIHIKKILKLGVHDSFKAGIIDGEKGFAEIIRFDEKELIARFKPNEKGLALAPITLILGFPRPIQLRRILRDISGLGIAELWLTGTVLGEKSYMQSELAQESEIRRLLIDGCSQAGQTIIPKVSGFDSLRSLFKTKRAEVSAKNKKLLFDVLKTSTALSDISVFDTSDFLLAIGSERGWTEEERELFYEQNFTAVGMGARILRTETAVCAACAAILSKTTVWSKR</sequence>
<evidence type="ECO:0000256" key="7">
    <source>
        <dbReference type="ARBA" id="ARBA00022691"/>
    </source>
</evidence>
<comment type="subcellular location">
    <subcellularLocation>
        <location evidence="1 10">Cytoplasm</location>
    </subcellularLocation>
</comment>
<evidence type="ECO:0000256" key="3">
    <source>
        <dbReference type="ARBA" id="ARBA00022490"/>
    </source>
</evidence>
<dbReference type="Proteomes" id="UP000042527">
    <property type="component" value="Unassembled WGS sequence"/>
</dbReference>
<evidence type="ECO:0000256" key="8">
    <source>
        <dbReference type="ARBA" id="ARBA00025699"/>
    </source>
</evidence>
<evidence type="ECO:0000256" key="5">
    <source>
        <dbReference type="ARBA" id="ARBA00022603"/>
    </source>
</evidence>
<keyword evidence="5 10" id="KW-0489">Methyltransferase</keyword>
<organism evidence="12 14">
    <name type="scientific">Treponema phagedenis</name>
    <dbReference type="NCBI Taxonomy" id="162"/>
    <lineage>
        <taxon>Bacteria</taxon>
        <taxon>Pseudomonadati</taxon>
        <taxon>Spirochaetota</taxon>
        <taxon>Spirochaetia</taxon>
        <taxon>Spirochaetales</taxon>
        <taxon>Treponemataceae</taxon>
        <taxon>Treponema</taxon>
    </lineage>
</organism>
<feature type="domain" description="Ribosomal RNA small subunit methyltransferase E methyltransferase" evidence="11">
    <location>
        <begin position="77"/>
        <end position="239"/>
    </location>
</feature>
<dbReference type="GO" id="GO:0070475">
    <property type="term" value="P:rRNA base methylation"/>
    <property type="evidence" value="ECO:0007669"/>
    <property type="project" value="TreeGrafter"/>
</dbReference>
<dbReference type="EMBL" id="CDNC01000012">
    <property type="protein sequence ID" value="CEM61559.1"/>
    <property type="molecule type" value="Genomic_DNA"/>
</dbReference>
<keyword evidence="6 10" id="KW-0808">Transferase</keyword>
<dbReference type="InterPro" id="IPR046886">
    <property type="entry name" value="RsmE_MTase_dom"/>
</dbReference>
<dbReference type="Gene3D" id="3.40.1280.10">
    <property type="match status" value="1"/>
</dbReference>
<dbReference type="PANTHER" id="PTHR30027:SF3">
    <property type="entry name" value="16S RRNA (URACIL(1498)-N(3))-METHYLTRANSFERASE"/>
    <property type="match status" value="1"/>
</dbReference>
<evidence type="ECO:0000256" key="1">
    <source>
        <dbReference type="ARBA" id="ARBA00004496"/>
    </source>
</evidence>
<dbReference type="EMBL" id="CP042817">
    <property type="protein sequence ID" value="QEJ98266.1"/>
    <property type="molecule type" value="Genomic_DNA"/>
</dbReference>
<keyword evidence="7 10" id="KW-0949">S-adenosyl-L-methionine</keyword>
<dbReference type="OrthoDB" id="362914at2"/>
<keyword evidence="14" id="KW-1185">Reference proteome</keyword>
<evidence type="ECO:0000313" key="15">
    <source>
        <dbReference type="Proteomes" id="UP000323594"/>
    </source>
</evidence>
<evidence type="ECO:0000256" key="10">
    <source>
        <dbReference type="PIRNR" id="PIRNR015601"/>
    </source>
</evidence>
<evidence type="ECO:0000313" key="13">
    <source>
        <dbReference type="EMBL" id="QEJ98266.1"/>
    </source>
</evidence>
<reference evidence="12" key="2">
    <citation type="submission" date="2015-01" db="EMBL/GenBank/DDBJ databases">
        <authorList>
            <person name="Xiang T."/>
            <person name="Song Y."/>
            <person name="Huang L."/>
            <person name="Wang B."/>
            <person name="Wu P."/>
        </authorList>
    </citation>
    <scope>NUCLEOTIDE SEQUENCE [LARGE SCALE GENOMIC DNA]</scope>
    <source>
        <strain evidence="12">V1</strain>
    </source>
</reference>
<comment type="function">
    <text evidence="8 10">Specifically methylates the N3 position of the uracil ring of uridine 1498 (m3U1498) in 16S rRNA. Acts on the fully assembled 30S ribosomal subunit.</text>
</comment>
<proteinExistence type="inferred from homology"/>
<comment type="similarity">
    <text evidence="2 10">Belongs to the RNA methyltransferase RsmE family.</text>
</comment>
<dbReference type="GeneID" id="57753158"/>
<evidence type="ECO:0000256" key="4">
    <source>
        <dbReference type="ARBA" id="ARBA00022552"/>
    </source>
</evidence>
<evidence type="ECO:0000256" key="9">
    <source>
        <dbReference type="ARBA" id="ARBA00047944"/>
    </source>
</evidence>